<evidence type="ECO:0000259" key="1">
    <source>
        <dbReference type="PROSITE" id="PS51480"/>
    </source>
</evidence>
<dbReference type="InterPro" id="IPR048394">
    <property type="entry name" value="FakA-like_M"/>
</dbReference>
<dbReference type="PANTHER" id="PTHR33434:SF4">
    <property type="entry name" value="PHOSPHATASE PROTEIN"/>
    <property type="match status" value="1"/>
</dbReference>
<dbReference type="InterPro" id="IPR036117">
    <property type="entry name" value="DhaL_dom_sf"/>
</dbReference>
<organism evidence="2 3">
    <name type="scientific">Liquorilactobacillus aquaticus DSM 21051</name>
    <dbReference type="NCBI Taxonomy" id="1423725"/>
    <lineage>
        <taxon>Bacteria</taxon>
        <taxon>Bacillati</taxon>
        <taxon>Bacillota</taxon>
        <taxon>Bacilli</taxon>
        <taxon>Lactobacillales</taxon>
        <taxon>Lactobacillaceae</taxon>
        <taxon>Liquorilactobacillus</taxon>
    </lineage>
</organism>
<dbReference type="Gene3D" id="1.25.40.340">
    <property type="match status" value="1"/>
</dbReference>
<comment type="caution">
    <text evidence="2">The sequence shown here is derived from an EMBL/GenBank/DDBJ whole genome shotgun (WGS) entry which is preliminary data.</text>
</comment>
<dbReference type="SMART" id="SM01121">
    <property type="entry name" value="Dak1_2"/>
    <property type="match status" value="1"/>
</dbReference>
<dbReference type="GO" id="GO:0006071">
    <property type="term" value="P:glycerol metabolic process"/>
    <property type="evidence" value="ECO:0007669"/>
    <property type="project" value="InterPro"/>
</dbReference>
<dbReference type="SMART" id="SM01120">
    <property type="entry name" value="Dak2"/>
    <property type="match status" value="1"/>
</dbReference>
<dbReference type="AlphaFoldDB" id="A0A0R2CYJ8"/>
<sequence length="572" mass="61949">MDCQGGKQNLKVTEITDSEFRKMVLIGSKKLNKNAEFINSLNVFPVPDGDTGTNMSLSFASGAKYVGEANSSDVGDLTASLAKGLLMGARGNSGVILSQIFRGFYKSTEKKKTLTAKDLADALTSGVEYAYKAVMKPTEGTILTVSRKAASAANKKATETKDTVAVMEAAYEAAKKALAETPSLLPVLKEVGVVDSGGQGLTFVYEGFFDALSGNKTAEAEEMHQPNAVEMDEMVNAAHHKSVQSQLNTSDIHYGYCTEIMVRLGAGRLVDRKFDYDTFREYLNGFGDSLLVVADDEIIKVHVHTEHPGKVLAYGQHFGSLIKVKVDNMRLQHETILEHDQEETLQEAEEESSDNGYGVIAIAAGNGIGQLFKSLGVTHVLNGGQTMNPSTQDIVDAINKTRAEKIILLPNNKNIFLAAQQAAEVVEIPVAVIKSKTIAQGMTAMLAFNPEASIDENAKSMTNDLTSVISGQVTVSVRDTTIDGKNIKKDDYIGIVDGKIKVTDSDRKNTAIMMLKEMVDDDKEIVTIIYGQDGTKQEAEEIKAAILGIDEDLEVEIHEGDQPVYPYLISVE</sequence>
<dbReference type="Proteomes" id="UP000051015">
    <property type="component" value="Unassembled WGS sequence"/>
</dbReference>
<dbReference type="InterPro" id="IPR050270">
    <property type="entry name" value="DegV_domain_contain"/>
</dbReference>
<dbReference type="InterPro" id="IPR004007">
    <property type="entry name" value="DhaL_dom"/>
</dbReference>
<dbReference type="STRING" id="1423725.FC19_GL000860"/>
<dbReference type="PROSITE" id="PS51480">
    <property type="entry name" value="DHAL"/>
    <property type="match status" value="1"/>
</dbReference>
<accession>A0A0R2CYJ8</accession>
<evidence type="ECO:0000313" key="3">
    <source>
        <dbReference type="Proteomes" id="UP000051015"/>
    </source>
</evidence>
<dbReference type="PANTHER" id="PTHR33434">
    <property type="entry name" value="DEGV DOMAIN-CONTAINING PROTEIN DR_1986-RELATED"/>
    <property type="match status" value="1"/>
</dbReference>
<dbReference type="InterPro" id="IPR033470">
    <property type="entry name" value="FakA-like_C"/>
</dbReference>
<protein>
    <recommendedName>
        <fullName evidence="1">DhaL domain-containing protein</fullName>
    </recommendedName>
</protein>
<proteinExistence type="predicted"/>
<evidence type="ECO:0000313" key="2">
    <source>
        <dbReference type="EMBL" id="KRM96565.1"/>
    </source>
</evidence>
<dbReference type="Pfam" id="PF02734">
    <property type="entry name" value="Dak2"/>
    <property type="match status" value="1"/>
</dbReference>
<keyword evidence="3" id="KW-1185">Reference proteome</keyword>
<dbReference type="EMBL" id="AYZD01000015">
    <property type="protein sequence ID" value="KRM96565.1"/>
    <property type="molecule type" value="Genomic_DNA"/>
</dbReference>
<name>A0A0R2CYJ8_9LACO</name>
<dbReference type="SUPFAM" id="SSF101473">
    <property type="entry name" value="DhaL-like"/>
    <property type="match status" value="1"/>
</dbReference>
<dbReference type="Pfam" id="PF13684">
    <property type="entry name" value="FakA-like_C"/>
    <property type="match status" value="1"/>
</dbReference>
<dbReference type="GO" id="GO:0004371">
    <property type="term" value="F:glycerone kinase activity"/>
    <property type="evidence" value="ECO:0007669"/>
    <property type="project" value="InterPro"/>
</dbReference>
<dbReference type="InterPro" id="IPR019986">
    <property type="entry name" value="YloV-like"/>
</dbReference>
<dbReference type="Pfam" id="PF21645">
    <property type="entry name" value="FakA-like_M"/>
    <property type="match status" value="1"/>
</dbReference>
<feature type="domain" description="DhaL" evidence="1">
    <location>
        <begin position="18"/>
        <end position="210"/>
    </location>
</feature>
<reference evidence="2 3" key="1">
    <citation type="journal article" date="2015" name="Genome Announc.">
        <title>Expanding the biotechnology potential of lactobacilli through comparative genomics of 213 strains and associated genera.</title>
        <authorList>
            <person name="Sun Z."/>
            <person name="Harris H.M."/>
            <person name="McCann A."/>
            <person name="Guo C."/>
            <person name="Argimon S."/>
            <person name="Zhang W."/>
            <person name="Yang X."/>
            <person name="Jeffery I.B."/>
            <person name="Cooney J.C."/>
            <person name="Kagawa T.F."/>
            <person name="Liu W."/>
            <person name="Song Y."/>
            <person name="Salvetti E."/>
            <person name="Wrobel A."/>
            <person name="Rasinkangas P."/>
            <person name="Parkhill J."/>
            <person name="Rea M.C."/>
            <person name="O'Sullivan O."/>
            <person name="Ritari J."/>
            <person name="Douillard F.P."/>
            <person name="Paul Ross R."/>
            <person name="Yang R."/>
            <person name="Briner A.E."/>
            <person name="Felis G.E."/>
            <person name="de Vos W.M."/>
            <person name="Barrangou R."/>
            <person name="Klaenhammer T.R."/>
            <person name="Caufield P.W."/>
            <person name="Cui Y."/>
            <person name="Zhang H."/>
            <person name="O'Toole P.W."/>
        </authorList>
    </citation>
    <scope>NUCLEOTIDE SEQUENCE [LARGE SCALE GENOMIC DNA]</scope>
    <source>
        <strain evidence="2 3">DSM 21051</strain>
    </source>
</reference>
<dbReference type="NCBIfam" id="TIGR03599">
    <property type="entry name" value="YloV"/>
    <property type="match status" value="1"/>
</dbReference>
<dbReference type="PATRIC" id="fig|1423725.3.peg.887"/>
<gene>
    <name evidence="2" type="ORF">FC19_GL000860</name>
</gene>